<dbReference type="Proteomes" id="UP000006683">
    <property type="component" value="Chromosome"/>
</dbReference>
<dbReference type="HOGENOM" id="CLU_1325957_0_0_6"/>
<proteinExistence type="predicted"/>
<evidence type="ECO:0000313" key="1">
    <source>
        <dbReference type="EMBL" id="ADN76290.1"/>
    </source>
</evidence>
<organism evidence="1 2">
    <name type="scientific">Ferrimonas balearica (strain DSM 9799 / CCM 4581 / KCTC 23876 / PAT)</name>
    <dbReference type="NCBI Taxonomy" id="550540"/>
    <lineage>
        <taxon>Bacteria</taxon>
        <taxon>Pseudomonadati</taxon>
        <taxon>Pseudomonadota</taxon>
        <taxon>Gammaproteobacteria</taxon>
        <taxon>Alteromonadales</taxon>
        <taxon>Ferrimonadaceae</taxon>
        <taxon>Ferrimonas</taxon>
    </lineage>
</organism>
<name>E1SUW3_FERBD</name>
<dbReference type="RefSeq" id="WP_013345596.1">
    <property type="nucleotide sequence ID" value="NC_014541.1"/>
</dbReference>
<dbReference type="KEGG" id="fbl:Fbal_2087"/>
<sequence length="206" mass="23444">MKGLTPNIPIAPKTERPFPNKEILWGSEGGGQACFPTSAAAYERKYSADPVPLQKFGKAVSEAQERVWIVDEYLLIPDSGKPTKRIEQILSWLPLWFAASDVRLLTKQHQEVDENDLKKFQQHAQAITNQSVRREKACRIEIRKHLTRDCDFVHDRFAIIDDELWHFGGTVGGFHSKVSAASRGWRASDHGAISFFEEIWNAGERK</sequence>
<protein>
    <submittedName>
        <fullName evidence="1">Uncharacterized protein</fullName>
    </submittedName>
</protein>
<accession>E1SUW3</accession>
<evidence type="ECO:0000313" key="2">
    <source>
        <dbReference type="Proteomes" id="UP000006683"/>
    </source>
</evidence>
<dbReference type="OrthoDB" id="9182198at2"/>
<dbReference type="STRING" id="550540.Fbal_2087"/>
<dbReference type="eggNOG" id="ENOG5032TFK">
    <property type="taxonomic scope" value="Bacteria"/>
</dbReference>
<dbReference type="AlphaFoldDB" id="E1SUW3"/>
<dbReference type="GeneID" id="67182294"/>
<gene>
    <name evidence="1" type="ordered locus">Fbal_2087</name>
</gene>
<keyword evidence="2" id="KW-1185">Reference proteome</keyword>
<reference evidence="1 2" key="1">
    <citation type="journal article" date="2010" name="Stand. Genomic Sci.">
        <title>Complete genome sequence of Ferrimonas balearica type strain (PAT).</title>
        <authorList>
            <person name="Nolan M."/>
            <person name="Sikorski J."/>
            <person name="Davenport K."/>
            <person name="Lucas S."/>
            <person name="Glavina Del Rio T."/>
            <person name="Tice H."/>
            <person name="Cheng J."/>
            <person name="Goodwin L."/>
            <person name="Pitluck S."/>
            <person name="Liolios K."/>
            <person name="Ivanova N."/>
            <person name="Mavromatis K."/>
            <person name="Ovchinnikova G."/>
            <person name="Pati A."/>
            <person name="Chen A."/>
            <person name="Palaniappan K."/>
            <person name="Land M."/>
            <person name="Hauser L."/>
            <person name="Chang Y."/>
            <person name="Jeffries C."/>
            <person name="Tapia R."/>
            <person name="Brettin T."/>
            <person name="Detter J."/>
            <person name="Han C."/>
            <person name="Yasawong M."/>
            <person name="Rohde M."/>
            <person name="Tindall B."/>
            <person name="Goker M."/>
            <person name="Woyke T."/>
            <person name="Bristow J."/>
            <person name="Eisen J."/>
            <person name="Markowitz V."/>
            <person name="Hugenholtz P."/>
            <person name="Kyrpides N."/>
            <person name="Klenk H."/>
            <person name="Lapidus A."/>
        </authorList>
    </citation>
    <scope>NUCLEOTIDE SEQUENCE [LARGE SCALE GENOMIC DNA]</scope>
    <source>
        <strain evidence="2">DSM 9799 / CCM 4581 / KCTC 23876 / PAT</strain>
    </source>
</reference>
<dbReference type="EMBL" id="CP002209">
    <property type="protein sequence ID" value="ADN76290.1"/>
    <property type="molecule type" value="Genomic_DNA"/>
</dbReference>